<evidence type="ECO:0000256" key="2">
    <source>
        <dbReference type="SAM" id="MobiDB-lite"/>
    </source>
</evidence>
<dbReference type="Proteomes" id="UP000176303">
    <property type="component" value="Unassembled WGS sequence"/>
</dbReference>
<feature type="coiled-coil region" evidence="1">
    <location>
        <begin position="715"/>
        <end position="752"/>
    </location>
</feature>
<dbReference type="PANTHER" id="PTHR33121">
    <property type="entry name" value="CYCLIC DI-GMP PHOSPHODIESTERASE PDEF"/>
    <property type="match status" value="1"/>
</dbReference>
<evidence type="ECO:0000259" key="3">
    <source>
        <dbReference type="SMART" id="SM00267"/>
    </source>
</evidence>
<dbReference type="EMBL" id="MGDZ01000050">
    <property type="protein sequence ID" value="OGL72793.1"/>
    <property type="molecule type" value="Genomic_DNA"/>
</dbReference>
<name>A0A1F7U3F2_9BACT</name>
<dbReference type="SUPFAM" id="SSF55073">
    <property type="entry name" value="Nucleotide cyclase"/>
    <property type="match status" value="1"/>
</dbReference>
<evidence type="ECO:0000313" key="5">
    <source>
        <dbReference type="Proteomes" id="UP000176303"/>
    </source>
</evidence>
<dbReference type="InterPro" id="IPR050706">
    <property type="entry name" value="Cyclic-di-GMP_PDE-like"/>
</dbReference>
<dbReference type="Pfam" id="PF00990">
    <property type="entry name" value="GGDEF"/>
    <property type="match status" value="1"/>
</dbReference>
<dbReference type="NCBIfam" id="TIGR00254">
    <property type="entry name" value="GGDEF"/>
    <property type="match status" value="1"/>
</dbReference>
<proteinExistence type="predicted"/>
<dbReference type="Gene3D" id="3.30.70.270">
    <property type="match status" value="2"/>
</dbReference>
<feature type="domain" description="GGDEF" evidence="3">
    <location>
        <begin position="414"/>
        <end position="615"/>
    </location>
</feature>
<gene>
    <name evidence="4" type="ORF">A3D72_03960</name>
</gene>
<comment type="caution">
    <text evidence="4">The sequence shown here is derived from an EMBL/GenBank/DDBJ whole genome shotgun (WGS) entry which is preliminary data.</text>
</comment>
<sequence length="753" mass="83614">MPDEERQEQSGEAPAAAPELGRKFESRMSELDAEVARREEEARATPGEDAETSLRISKKERELYLFQHDNTGAKAGGLWGAEFAKRLEGRFAEDGEGFEKTGAIAPRPEDKTTHTLIVNVGELDRFNTEGGHEAGDRALEKGAETAETRVLEILRQAGVTDPDKYDIYRFGGNDFLVELRGVEKKTALGLRDSVEESRPEIIPGKDPLPLTAIELSQENIVVIVNEALVESGVEVTPKEARDLMIDTTRRLATVVADMAKFRTRAERMKEKIGPPPAADLGEFWSKFMQKTFKGSEFEKLESLKEAAKDEAIFAVTVAEAARKMAEREFAESAKYESSVRRVLYEKLSSHVTRREIEIPEGIVSAGEKPKREKLELSGKAAIAEKQKATKEAAAAVEGLPAGSPERTRAEVAAREADLDFQIEKAKRDGLTGLPGRREYYRQLEKKIANGEKSGVVFVDMAFLKFFDKEGKGDTGDYALQKAAEIMERAIKELKLEATAFRYGGDEFTIQFSGDETVGKKIIEKAAGLAADMAPVAGSEKATSRFKPERLQFNYGMADTKLLGDAVRAVEKDPEVSVGQKEKLSSDNARAELMTKLADLGIEDQKAENRLRFIGRLLRAKEYGKDAKYTSQVDALIAYSEKAILGATKEDFDRWGTMKGTERIEAIRGFVAEKLAEKGKDKEHLDKSLGVEIRLATLEKQVEHVEKVADRFGRLYGKEHAKVVELEGRIRKMEQEREELIRARGKAAELAKAA</sequence>
<dbReference type="STRING" id="1802391.A3D72_03960"/>
<evidence type="ECO:0000256" key="1">
    <source>
        <dbReference type="SAM" id="Coils"/>
    </source>
</evidence>
<feature type="region of interest" description="Disordered" evidence="2">
    <location>
        <begin position="1"/>
        <end position="55"/>
    </location>
</feature>
<dbReference type="InterPro" id="IPR043128">
    <property type="entry name" value="Rev_trsase/Diguanyl_cyclase"/>
</dbReference>
<organism evidence="4 5">
    <name type="scientific">Candidatus Uhrbacteria bacterium RIFCSPHIGHO2_02_FULL_57_19</name>
    <dbReference type="NCBI Taxonomy" id="1802391"/>
    <lineage>
        <taxon>Bacteria</taxon>
        <taxon>Candidatus Uhriibacteriota</taxon>
    </lineage>
</organism>
<dbReference type="PANTHER" id="PTHR33121:SF70">
    <property type="entry name" value="SIGNALING PROTEIN YKOW"/>
    <property type="match status" value="1"/>
</dbReference>
<feature type="compositionally biased region" description="Basic and acidic residues" evidence="2">
    <location>
        <begin position="20"/>
        <end position="43"/>
    </location>
</feature>
<dbReference type="InterPro" id="IPR000160">
    <property type="entry name" value="GGDEF_dom"/>
</dbReference>
<evidence type="ECO:0000313" key="4">
    <source>
        <dbReference type="EMBL" id="OGL72793.1"/>
    </source>
</evidence>
<dbReference type="SMART" id="SM00267">
    <property type="entry name" value="GGDEF"/>
    <property type="match status" value="1"/>
</dbReference>
<dbReference type="GO" id="GO:0071111">
    <property type="term" value="F:cyclic-guanylate-specific phosphodiesterase activity"/>
    <property type="evidence" value="ECO:0007669"/>
    <property type="project" value="InterPro"/>
</dbReference>
<accession>A0A1F7U3F2</accession>
<reference evidence="4 5" key="1">
    <citation type="journal article" date="2016" name="Nat. Commun.">
        <title>Thousands of microbial genomes shed light on interconnected biogeochemical processes in an aquifer system.</title>
        <authorList>
            <person name="Anantharaman K."/>
            <person name="Brown C.T."/>
            <person name="Hug L.A."/>
            <person name="Sharon I."/>
            <person name="Castelle C.J."/>
            <person name="Probst A.J."/>
            <person name="Thomas B.C."/>
            <person name="Singh A."/>
            <person name="Wilkins M.J."/>
            <person name="Karaoz U."/>
            <person name="Brodie E.L."/>
            <person name="Williams K.H."/>
            <person name="Hubbard S.S."/>
            <person name="Banfield J.F."/>
        </authorList>
    </citation>
    <scope>NUCLEOTIDE SEQUENCE [LARGE SCALE GENOMIC DNA]</scope>
</reference>
<keyword evidence="1" id="KW-0175">Coiled coil</keyword>
<dbReference type="InterPro" id="IPR029787">
    <property type="entry name" value="Nucleotide_cyclase"/>
</dbReference>
<dbReference type="AlphaFoldDB" id="A0A1F7U3F2"/>
<protein>
    <recommendedName>
        <fullName evidence="3">GGDEF domain-containing protein</fullName>
    </recommendedName>
</protein>